<reference evidence="2 3" key="1">
    <citation type="submission" date="2017-10" db="EMBL/GenBank/DDBJ databases">
        <title>Sequencing the genomes of 1000 actinobacteria strains.</title>
        <authorList>
            <person name="Klenk H.-P."/>
        </authorList>
    </citation>
    <scope>NUCLEOTIDE SEQUENCE [LARGE SCALE GENOMIC DNA]</scope>
    <source>
        <strain evidence="2 3">DSM 21574</strain>
    </source>
</reference>
<name>A0A2A9EF99_9MICO</name>
<protein>
    <submittedName>
        <fullName evidence="2">Uncharacterized protein</fullName>
    </submittedName>
</protein>
<comment type="caution">
    <text evidence="2">The sequence shown here is derived from an EMBL/GenBank/DDBJ whole genome shotgun (WGS) entry which is preliminary data.</text>
</comment>
<evidence type="ECO:0000313" key="2">
    <source>
        <dbReference type="EMBL" id="PFG37306.1"/>
    </source>
</evidence>
<sequence>MLQVAGAAHGACADSTTPGPGEGPGVGRCVRQLS</sequence>
<dbReference type="AlphaFoldDB" id="A0A2A9EF99"/>
<gene>
    <name evidence="2" type="ORF">ATL41_2061</name>
</gene>
<organism evidence="2 3">
    <name type="scientific">Flavimobilis soli</name>
    <dbReference type="NCBI Taxonomy" id="442709"/>
    <lineage>
        <taxon>Bacteria</taxon>
        <taxon>Bacillati</taxon>
        <taxon>Actinomycetota</taxon>
        <taxon>Actinomycetes</taxon>
        <taxon>Micrococcales</taxon>
        <taxon>Jonesiaceae</taxon>
        <taxon>Flavimobilis</taxon>
    </lineage>
</organism>
<evidence type="ECO:0000313" key="3">
    <source>
        <dbReference type="Proteomes" id="UP000221394"/>
    </source>
</evidence>
<dbReference type="EMBL" id="PDJH01000001">
    <property type="protein sequence ID" value="PFG37306.1"/>
    <property type="molecule type" value="Genomic_DNA"/>
</dbReference>
<accession>A0A2A9EF99</accession>
<keyword evidence="3" id="KW-1185">Reference proteome</keyword>
<evidence type="ECO:0000256" key="1">
    <source>
        <dbReference type="SAM" id="MobiDB-lite"/>
    </source>
</evidence>
<dbReference type="Proteomes" id="UP000221394">
    <property type="component" value="Unassembled WGS sequence"/>
</dbReference>
<proteinExistence type="predicted"/>
<feature type="region of interest" description="Disordered" evidence="1">
    <location>
        <begin position="1"/>
        <end position="34"/>
    </location>
</feature>